<protein>
    <submittedName>
        <fullName evidence="6">DEBR0S1_21462g1_1</fullName>
    </submittedName>
</protein>
<evidence type="ECO:0000313" key="6">
    <source>
        <dbReference type="EMBL" id="VUG16624.1"/>
    </source>
</evidence>
<dbReference type="GO" id="GO:0016020">
    <property type="term" value="C:membrane"/>
    <property type="evidence" value="ECO:0007669"/>
    <property type="project" value="InterPro"/>
</dbReference>
<dbReference type="GO" id="GO:0012505">
    <property type="term" value="C:endomembrane system"/>
    <property type="evidence" value="ECO:0007669"/>
    <property type="project" value="UniProtKB-SubCell"/>
</dbReference>
<dbReference type="Pfam" id="PF04750">
    <property type="entry name" value="Far-17a_AIG1"/>
    <property type="match status" value="1"/>
</dbReference>
<keyword evidence="4 5" id="KW-0472">Membrane</keyword>
<dbReference type="EMBL" id="CABFWN010000001">
    <property type="protein sequence ID" value="VUG16624.1"/>
    <property type="molecule type" value="Genomic_DNA"/>
</dbReference>
<feature type="transmembrane region" description="Helical" evidence="5">
    <location>
        <begin position="190"/>
        <end position="211"/>
    </location>
</feature>
<dbReference type="Proteomes" id="UP000478008">
    <property type="component" value="Unassembled WGS sequence"/>
</dbReference>
<gene>
    <name evidence="6" type="ORF">DEBR0S1_21462G</name>
</gene>
<keyword evidence="7" id="KW-1185">Reference proteome</keyword>
<dbReference type="InterPro" id="IPR006838">
    <property type="entry name" value="ADTRP_AIG1"/>
</dbReference>
<dbReference type="PANTHER" id="PTHR10989:SF16">
    <property type="entry name" value="AT02829P-RELATED"/>
    <property type="match status" value="1"/>
</dbReference>
<keyword evidence="2 5" id="KW-0812">Transmembrane</keyword>
<reference evidence="6 7" key="1">
    <citation type="submission" date="2019-07" db="EMBL/GenBank/DDBJ databases">
        <authorList>
            <person name="Friedrich A."/>
            <person name="Schacherer J."/>
        </authorList>
    </citation>
    <scope>NUCLEOTIDE SEQUENCE [LARGE SCALE GENOMIC DNA]</scope>
</reference>
<evidence type="ECO:0000256" key="2">
    <source>
        <dbReference type="ARBA" id="ARBA00022692"/>
    </source>
</evidence>
<feature type="transmembrane region" description="Helical" evidence="5">
    <location>
        <begin position="20"/>
        <end position="38"/>
    </location>
</feature>
<feature type="transmembrane region" description="Helical" evidence="5">
    <location>
        <begin position="126"/>
        <end position="144"/>
    </location>
</feature>
<keyword evidence="3 5" id="KW-1133">Transmembrane helix</keyword>
<proteinExistence type="predicted"/>
<evidence type="ECO:0000256" key="1">
    <source>
        <dbReference type="ARBA" id="ARBA00004127"/>
    </source>
</evidence>
<dbReference type="PANTHER" id="PTHR10989">
    <property type="entry name" value="ANDROGEN-INDUCED PROTEIN 1-RELATED"/>
    <property type="match status" value="1"/>
</dbReference>
<evidence type="ECO:0000313" key="7">
    <source>
        <dbReference type="Proteomes" id="UP000478008"/>
    </source>
</evidence>
<feature type="transmembrane region" description="Helical" evidence="5">
    <location>
        <begin position="88"/>
        <end position="106"/>
    </location>
</feature>
<accession>A0A7D9H005</accession>
<feature type="transmembrane region" description="Helical" evidence="5">
    <location>
        <begin position="151"/>
        <end position="170"/>
    </location>
</feature>
<name>A0A7D9H005_DEKBR</name>
<feature type="transmembrane region" description="Helical" evidence="5">
    <location>
        <begin position="58"/>
        <end position="76"/>
    </location>
</feature>
<evidence type="ECO:0000256" key="3">
    <source>
        <dbReference type="ARBA" id="ARBA00022989"/>
    </source>
</evidence>
<evidence type="ECO:0000256" key="5">
    <source>
        <dbReference type="SAM" id="Phobius"/>
    </source>
</evidence>
<comment type="subcellular location">
    <subcellularLocation>
        <location evidence="1">Endomembrane system</location>
        <topology evidence="1">Multi-pass membrane protein</topology>
    </subcellularLocation>
</comment>
<sequence length="229" mass="25799">MAQKSLSTRFFSKKAGNPFALSLAWVFIIQGIHTLSYLQGMPLPPYLLKGGHHQFLTNISYVITWVYFISSALYHLVGGNSLGHIKEYLSAIALSAEFIVVSVYWSMRLFVPTLIVQKGQIVPLDLDLLIHVMPFASLVIDYFFFCERWNIGASTGLAVMLGFAFAYWKWLEHLIGLDGVYPYPFLNVPVPQRAVIFAVVGLCAYGAFLLFKYIHPASTKSSRVHKKIN</sequence>
<dbReference type="AlphaFoldDB" id="A0A7D9H005"/>
<evidence type="ECO:0000256" key="4">
    <source>
        <dbReference type="ARBA" id="ARBA00023136"/>
    </source>
</evidence>
<organism evidence="6 7">
    <name type="scientific">Dekkera bruxellensis</name>
    <name type="common">Brettanomyces custersii</name>
    <dbReference type="NCBI Taxonomy" id="5007"/>
    <lineage>
        <taxon>Eukaryota</taxon>
        <taxon>Fungi</taxon>
        <taxon>Dikarya</taxon>
        <taxon>Ascomycota</taxon>
        <taxon>Saccharomycotina</taxon>
        <taxon>Pichiomycetes</taxon>
        <taxon>Pichiales</taxon>
        <taxon>Pichiaceae</taxon>
        <taxon>Brettanomyces</taxon>
    </lineage>
</organism>